<protein>
    <recommendedName>
        <fullName evidence="1">Helicase HerA central domain-containing protein</fullName>
    </recommendedName>
</protein>
<accession>X0V4M9</accession>
<dbReference type="InterPro" id="IPR002789">
    <property type="entry name" value="HerA_central"/>
</dbReference>
<organism evidence="2">
    <name type="scientific">marine sediment metagenome</name>
    <dbReference type="NCBI Taxonomy" id="412755"/>
    <lineage>
        <taxon>unclassified sequences</taxon>
        <taxon>metagenomes</taxon>
        <taxon>ecological metagenomes</taxon>
    </lineage>
</organism>
<gene>
    <name evidence="2" type="ORF">S01H1_35707</name>
</gene>
<evidence type="ECO:0000259" key="1">
    <source>
        <dbReference type="Pfam" id="PF01935"/>
    </source>
</evidence>
<comment type="caution">
    <text evidence="2">The sequence shown here is derived from an EMBL/GenBank/DDBJ whole genome shotgun (WGS) entry which is preliminary data.</text>
</comment>
<proteinExistence type="predicted"/>
<evidence type="ECO:0000313" key="2">
    <source>
        <dbReference type="EMBL" id="GAG13129.1"/>
    </source>
</evidence>
<feature type="non-terminal residue" evidence="2">
    <location>
        <position position="1"/>
    </location>
</feature>
<dbReference type="PANTHER" id="PTHR42957">
    <property type="entry name" value="HELICASE MJ1565-RELATED"/>
    <property type="match status" value="1"/>
</dbReference>
<feature type="domain" description="Helicase HerA central" evidence="1">
    <location>
        <begin position="1"/>
        <end position="234"/>
    </location>
</feature>
<dbReference type="InterPro" id="IPR027417">
    <property type="entry name" value="P-loop_NTPase"/>
</dbReference>
<dbReference type="PANTHER" id="PTHR42957:SF1">
    <property type="entry name" value="HELICASE MJ1565-RELATED"/>
    <property type="match status" value="1"/>
</dbReference>
<name>X0V4M9_9ZZZZ</name>
<dbReference type="Gene3D" id="3.40.50.300">
    <property type="entry name" value="P-loop containing nucleotide triphosphate hydrolases"/>
    <property type="match status" value="1"/>
</dbReference>
<dbReference type="EMBL" id="BARS01022323">
    <property type="protein sequence ID" value="GAG13129.1"/>
    <property type="molecule type" value="Genomic_DNA"/>
</dbReference>
<reference evidence="2" key="1">
    <citation type="journal article" date="2014" name="Front. Microbiol.">
        <title>High frequency of phylogenetically diverse reductive dehalogenase-homologous genes in deep subseafloor sedimentary metagenomes.</title>
        <authorList>
            <person name="Kawai M."/>
            <person name="Futagami T."/>
            <person name="Toyoda A."/>
            <person name="Takaki Y."/>
            <person name="Nishi S."/>
            <person name="Hori S."/>
            <person name="Arai W."/>
            <person name="Tsubouchi T."/>
            <person name="Morono Y."/>
            <person name="Uchiyama I."/>
            <person name="Ito T."/>
            <person name="Fujiyama A."/>
            <person name="Inagaki F."/>
            <person name="Takami H."/>
        </authorList>
    </citation>
    <scope>NUCLEOTIDE SEQUENCE</scope>
    <source>
        <strain evidence="2">Expedition CK06-06</strain>
    </source>
</reference>
<dbReference type="Pfam" id="PF01935">
    <property type="entry name" value="DUF87"/>
    <property type="match status" value="1"/>
</dbReference>
<feature type="non-terminal residue" evidence="2">
    <location>
        <position position="271"/>
    </location>
</feature>
<dbReference type="AlphaFoldDB" id="X0V4M9"/>
<sequence>CLNYQRFAERSNGVFGKSGTGKTFLARIVLASLIMKSNAQREAEKRVVNLVFDMHNEYGWKGTREGGSGEVKALKQLFSASVAVFTLDPESSRRRQVATDAVVEIGYDEVEPEDIEILRESLNLTDLAVQAAFPLERRFGRQWIQKTLDMDPSDEDEREFLQRESIHDSSFRSLRRGLQRLARLSFMRPHTEQNSVQTILNYLESGKNVVLEFGRHGDNITAYVLVANLLTRRIHERYRQQKEAAMGDRAQEPIHLVITIEEAHKFLNPQV</sequence>
<dbReference type="SUPFAM" id="SSF52540">
    <property type="entry name" value="P-loop containing nucleoside triphosphate hydrolases"/>
    <property type="match status" value="1"/>
</dbReference>
<dbReference type="InterPro" id="IPR008571">
    <property type="entry name" value="HerA-like"/>
</dbReference>